<feature type="signal peptide" evidence="2">
    <location>
        <begin position="1"/>
        <end position="22"/>
    </location>
</feature>
<feature type="compositionally biased region" description="Low complexity" evidence="1">
    <location>
        <begin position="73"/>
        <end position="85"/>
    </location>
</feature>
<evidence type="ECO:0000313" key="4">
    <source>
        <dbReference type="Proteomes" id="UP000732380"/>
    </source>
</evidence>
<keyword evidence="2" id="KW-0732">Signal</keyword>
<evidence type="ECO:0000256" key="1">
    <source>
        <dbReference type="SAM" id="MobiDB-lite"/>
    </source>
</evidence>
<feature type="region of interest" description="Disordered" evidence="1">
    <location>
        <begin position="36"/>
        <end position="55"/>
    </location>
</feature>
<protein>
    <submittedName>
        <fullName evidence="3">Uncharacterized protein</fullName>
    </submittedName>
</protein>
<comment type="caution">
    <text evidence="3">The sequence shown here is derived from an EMBL/GenBank/DDBJ whole genome shotgun (WGS) entry which is preliminary data.</text>
</comment>
<feature type="non-terminal residue" evidence="3">
    <location>
        <position position="1"/>
    </location>
</feature>
<evidence type="ECO:0000256" key="2">
    <source>
        <dbReference type="SAM" id="SignalP"/>
    </source>
</evidence>
<feature type="chain" id="PRO_5040340690" evidence="2">
    <location>
        <begin position="23"/>
        <end position="99"/>
    </location>
</feature>
<keyword evidence="4" id="KW-1185">Reference proteome</keyword>
<dbReference type="Proteomes" id="UP000732380">
    <property type="component" value="Unassembled WGS sequence"/>
</dbReference>
<name>A0A9P7TN62_9HYPO</name>
<evidence type="ECO:0000313" key="3">
    <source>
        <dbReference type="EMBL" id="KAG6109107.1"/>
    </source>
</evidence>
<dbReference type="AlphaFoldDB" id="A0A9P7TN62"/>
<reference evidence="3 4" key="1">
    <citation type="journal article" date="2020" name="bioRxiv">
        <title>Whole genome comparisons of ergot fungi reveals the divergence and evolution of species within the genus Claviceps are the result of varying mechanisms driving genome evolution and host range expansion.</title>
        <authorList>
            <person name="Wyka S.A."/>
            <person name="Mondo S.J."/>
            <person name="Liu M."/>
            <person name="Dettman J."/>
            <person name="Nalam V."/>
            <person name="Broders K.D."/>
        </authorList>
    </citation>
    <scope>NUCLEOTIDE SEQUENCE [LARGE SCALE GENOMIC DNA]</scope>
    <source>
        <strain evidence="3 4">LM576</strain>
    </source>
</reference>
<dbReference type="EMBL" id="SRQM01000516">
    <property type="protein sequence ID" value="KAG6109107.1"/>
    <property type="molecule type" value="Genomic_DNA"/>
</dbReference>
<feature type="region of interest" description="Disordered" evidence="1">
    <location>
        <begin position="68"/>
        <end position="99"/>
    </location>
</feature>
<feature type="compositionally biased region" description="Basic and acidic residues" evidence="1">
    <location>
        <begin position="86"/>
        <end position="99"/>
    </location>
</feature>
<proteinExistence type="predicted"/>
<accession>A0A9P7TN62</accession>
<organism evidence="3 4">
    <name type="scientific">Claviceps humidiphila</name>
    <dbReference type="NCBI Taxonomy" id="1294629"/>
    <lineage>
        <taxon>Eukaryota</taxon>
        <taxon>Fungi</taxon>
        <taxon>Dikarya</taxon>
        <taxon>Ascomycota</taxon>
        <taxon>Pezizomycotina</taxon>
        <taxon>Sordariomycetes</taxon>
        <taxon>Hypocreomycetidae</taxon>
        <taxon>Hypocreales</taxon>
        <taxon>Clavicipitaceae</taxon>
        <taxon>Claviceps</taxon>
    </lineage>
</organism>
<feature type="non-terminal residue" evidence="3">
    <location>
        <position position="99"/>
    </location>
</feature>
<sequence>AVSSVVLINWALVLFWPPWVKTAVIDRNALNAMNAERKSGRRICRRPPSIPASSPTCAVRRRVVKEPGRLPRTKSSTNTMTTRTLSQDKWRNREKARAA</sequence>
<gene>
    <name evidence="3" type="ORF">E4U13_006109</name>
</gene>